<organism evidence="1">
    <name type="scientific">Oryza meridionalis</name>
    <dbReference type="NCBI Taxonomy" id="40149"/>
    <lineage>
        <taxon>Eukaryota</taxon>
        <taxon>Viridiplantae</taxon>
        <taxon>Streptophyta</taxon>
        <taxon>Embryophyta</taxon>
        <taxon>Tracheophyta</taxon>
        <taxon>Spermatophyta</taxon>
        <taxon>Magnoliopsida</taxon>
        <taxon>Liliopsida</taxon>
        <taxon>Poales</taxon>
        <taxon>Poaceae</taxon>
        <taxon>BOP clade</taxon>
        <taxon>Oryzoideae</taxon>
        <taxon>Oryzeae</taxon>
        <taxon>Oryzinae</taxon>
        <taxon>Oryza</taxon>
    </lineage>
</organism>
<evidence type="ECO:0000313" key="1">
    <source>
        <dbReference type="EnsemblPlants" id="OMERI08G10830.1"/>
    </source>
</evidence>
<reference evidence="1" key="1">
    <citation type="submission" date="2015-04" db="UniProtKB">
        <authorList>
            <consortium name="EnsemblPlants"/>
        </authorList>
    </citation>
    <scope>IDENTIFICATION</scope>
</reference>
<dbReference type="Proteomes" id="UP000008021">
    <property type="component" value="Chromosome 8"/>
</dbReference>
<dbReference type="Gramene" id="OMERI08G10830.1">
    <property type="protein sequence ID" value="OMERI08G10830.1"/>
    <property type="gene ID" value="OMERI08G10830"/>
</dbReference>
<dbReference type="HOGENOM" id="CLU_2816793_0_0_1"/>
<evidence type="ECO:0000313" key="2">
    <source>
        <dbReference type="Proteomes" id="UP000008021"/>
    </source>
</evidence>
<sequence>MAEGCSRTTCVQGTRRDCEKVKVRRCRFSESSSELWDFKSGLPKPAQTWVGLSSASRVNSTARKPSS</sequence>
<accession>A0A0E0EL02</accession>
<reference evidence="1" key="2">
    <citation type="submission" date="2018-05" db="EMBL/GenBank/DDBJ databases">
        <title>OmerRS3 (Oryza meridionalis Reference Sequence Version 3).</title>
        <authorList>
            <person name="Zhang J."/>
            <person name="Kudrna D."/>
            <person name="Lee S."/>
            <person name="Talag J."/>
            <person name="Welchert J."/>
            <person name="Wing R.A."/>
        </authorList>
    </citation>
    <scope>NUCLEOTIDE SEQUENCE [LARGE SCALE GENOMIC DNA]</scope>
    <source>
        <strain evidence="1">cv. OR44</strain>
    </source>
</reference>
<protein>
    <submittedName>
        <fullName evidence="1">Uncharacterized protein</fullName>
    </submittedName>
</protein>
<dbReference type="AlphaFoldDB" id="A0A0E0EL02"/>
<proteinExistence type="predicted"/>
<keyword evidence="2" id="KW-1185">Reference proteome</keyword>
<dbReference type="EnsemblPlants" id="OMERI08G10830.1">
    <property type="protein sequence ID" value="OMERI08G10830.1"/>
    <property type="gene ID" value="OMERI08G10830"/>
</dbReference>
<name>A0A0E0EL02_9ORYZ</name>